<dbReference type="GO" id="GO:0052621">
    <property type="term" value="F:diguanylate cyclase activity"/>
    <property type="evidence" value="ECO:0007669"/>
    <property type="project" value="UniProtKB-EC"/>
</dbReference>
<dbReference type="AlphaFoldDB" id="A0A7H9KF72"/>
<feature type="transmembrane region" description="Helical" evidence="7">
    <location>
        <begin position="43"/>
        <end position="64"/>
    </location>
</feature>
<dbReference type="NCBIfam" id="TIGR00254">
    <property type="entry name" value="GGDEF"/>
    <property type="match status" value="1"/>
</dbReference>
<evidence type="ECO:0000256" key="2">
    <source>
        <dbReference type="ARBA" id="ARBA00004665"/>
    </source>
</evidence>
<dbReference type="InterPro" id="IPR033444">
    <property type="entry name" value="MASE5"/>
</dbReference>
<dbReference type="GO" id="GO:0005525">
    <property type="term" value="F:GTP binding"/>
    <property type="evidence" value="ECO:0007669"/>
    <property type="project" value="UniProtKB-KW"/>
</dbReference>
<comment type="pathway">
    <text evidence="2">Purine metabolism; 3',5'-cyclic di-GMP biosynthesis.</text>
</comment>
<accession>A0A7H9KF72</accession>
<evidence type="ECO:0000259" key="8">
    <source>
        <dbReference type="PROSITE" id="PS50887"/>
    </source>
</evidence>
<dbReference type="PANTHER" id="PTHR45138">
    <property type="entry name" value="REGULATORY COMPONENTS OF SENSORY TRANSDUCTION SYSTEM"/>
    <property type="match status" value="1"/>
</dbReference>
<evidence type="ECO:0000256" key="7">
    <source>
        <dbReference type="SAM" id="Phobius"/>
    </source>
</evidence>
<name>A0A7H9KF72_9ESCH</name>
<comment type="cofactor">
    <cofactor evidence="1">
        <name>Mg(2+)</name>
        <dbReference type="ChEBI" id="CHEBI:18420"/>
    </cofactor>
</comment>
<dbReference type="Pfam" id="PF17178">
    <property type="entry name" value="MASE5"/>
    <property type="match status" value="1"/>
</dbReference>
<evidence type="ECO:0000313" key="10">
    <source>
        <dbReference type="Proteomes" id="UP000512115"/>
    </source>
</evidence>
<dbReference type="CDD" id="cd01949">
    <property type="entry name" value="GGDEF"/>
    <property type="match status" value="1"/>
</dbReference>
<dbReference type="SUPFAM" id="SSF55073">
    <property type="entry name" value="Nucleotide cyclase"/>
    <property type="match status" value="1"/>
</dbReference>
<protein>
    <recommendedName>
        <fullName evidence="3">diguanylate cyclase</fullName>
        <ecNumber evidence="3">2.7.7.65</ecNumber>
    </recommendedName>
</protein>
<keyword evidence="5" id="KW-0342">GTP-binding</keyword>
<feature type="transmembrane region" description="Helical" evidence="7">
    <location>
        <begin position="122"/>
        <end position="140"/>
    </location>
</feature>
<dbReference type="GO" id="GO:0043709">
    <property type="term" value="P:cell adhesion involved in single-species biofilm formation"/>
    <property type="evidence" value="ECO:0007669"/>
    <property type="project" value="TreeGrafter"/>
</dbReference>
<dbReference type="InterPro" id="IPR050469">
    <property type="entry name" value="Diguanylate_Cyclase"/>
</dbReference>
<dbReference type="Gene3D" id="3.30.70.270">
    <property type="match status" value="1"/>
</dbReference>
<proteinExistence type="predicted"/>
<evidence type="ECO:0000256" key="4">
    <source>
        <dbReference type="ARBA" id="ARBA00022741"/>
    </source>
</evidence>
<dbReference type="Pfam" id="PF00990">
    <property type="entry name" value="GGDEF"/>
    <property type="match status" value="1"/>
</dbReference>
<evidence type="ECO:0000256" key="5">
    <source>
        <dbReference type="ARBA" id="ARBA00023134"/>
    </source>
</evidence>
<dbReference type="GO" id="GO:0005886">
    <property type="term" value="C:plasma membrane"/>
    <property type="evidence" value="ECO:0007669"/>
    <property type="project" value="TreeGrafter"/>
</dbReference>
<keyword evidence="7" id="KW-0812">Transmembrane</keyword>
<dbReference type="InterPro" id="IPR043128">
    <property type="entry name" value="Rev_trsase/Diguanyl_cyclase"/>
</dbReference>
<organism evidence="9 10">
    <name type="scientific">Escherichia marmotae</name>
    <dbReference type="NCBI Taxonomy" id="1499973"/>
    <lineage>
        <taxon>Bacteria</taxon>
        <taxon>Pseudomonadati</taxon>
        <taxon>Pseudomonadota</taxon>
        <taxon>Gammaproteobacteria</taxon>
        <taxon>Enterobacterales</taxon>
        <taxon>Enterobacteriaceae</taxon>
        <taxon>Escherichia</taxon>
    </lineage>
</organism>
<dbReference type="SMART" id="SM00267">
    <property type="entry name" value="GGDEF"/>
    <property type="match status" value="1"/>
</dbReference>
<feature type="transmembrane region" description="Helical" evidence="7">
    <location>
        <begin position="146"/>
        <end position="166"/>
    </location>
</feature>
<dbReference type="PANTHER" id="PTHR45138:SF9">
    <property type="entry name" value="DIGUANYLATE CYCLASE DGCM-RELATED"/>
    <property type="match status" value="1"/>
</dbReference>
<evidence type="ECO:0000256" key="3">
    <source>
        <dbReference type="ARBA" id="ARBA00012528"/>
    </source>
</evidence>
<keyword evidence="7" id="KW-1133">Transmembrane helix</keyword>
<keyword evidence="7" id="KW-0472">Membrane</keyword>
<dbReference type="FunFam" id="3.30.70.270:FF:000001">
    <property type="entry name" value="Diguanylate cyclase domain protein"/>
    <property type="match status" value="1"/>
</dbReference>
<dbReference type="PROSITE" id="PS50887">
    <property type="entry name" value="GGDEF"/>
    <property type="match status" value="1"/>
</dbReference>
<dbReference type="GO" id="GO:1902201">
    <property type="term" value="P:negative regulation of bacterial-type flagellum-dependent cell motility"/>
    <property type="evidence" value="ECO:0007669"/>
    <property type="project" value="TreeGrafter"/>
</dbReference>
<keyword evidence="4" id="KW-0547">Nucleotide-binding</keyword>
<comment type="catalytic activity">
    <reaction evidence="6">
        <text>2 GTP = 3',3'-c-di-GMP + 2 diphosphate</text>
        <dbReference type="Rhea" id="RHEA:24898"/>
        <dbReference type="ChEBI" id="CHEBI:33019"/>
        <dbReference type="ChEBI" id="CHEBI:37565"/>
        <dbReference type="ChEBI" id="CHEBI:58805"/>
        <dbReference type="EC" id="2.7.7.65"/>
    </reaction>
</comment>
<feature type="transmembrane region" description="Helical" evidence="7">
    <location>
        <begin position="99"/>
        <end position="117"/>
    </location>
</feature>
<evidence type="ECO:0000256" key="6">
    <source>
        <dbReference type="ARBA" id="ARBA00034247"/>
    </source>
</evidence>
<dbReference type="EC" id="2.7.7.65" evidence="3"/>
<feature type="transmembrane region" description="Helical" evidence="7">
    <location>
        <begin position="12"/>
        <end position="31"/>
    </location>
</feature>
<dbReference type="Proteomes" id="UP000512115">
    <property type="component" value="Chromosome"/>
</dbReference>
<dbReference type="EMBL" id="CP056159">
    <property type="protein sequence ID" value="QLV03939.1"/>
    <property type="molecule type" value="Genomic_DNA"/>
</dbReference>
<dbReference type="InterPro" id="IPR000160">
    <property type="entry name" value="GGDEF_dom"/>
</dbReference>
<evidence type="ECO:0000313" key="9">
    <source>
        <dbReference type="EMBL" id="QLV03939.1"/>
    </source>
</evidence>
<sequence length="349" mass="39645">MVIRGMSISLPWFALINIGFSSMILLRSILFNEDMTSWFNEENLVHTIDISSFGILLISGLLLVTPRKNVLYIQRLLFVLSLLWSWCCFYFIAHWTLPFAYPLCVLLMLSAIVALYFHTPSLLAFIIPLWFTIPLASLMLNHHLNIHFVVIWCLFSLALYGGRFILLRWFEEAWQQNRYNNLLINRLDALAHRDPLTGVANRRALDSILGDAVEQEASFALIMLDVDFFKRYNDTYGHPAGDRCLIQVADVLQRAIRQPEDIVARYGGEEFAIILFNTCLQEAEKIAARIKQELKLAAIAHQASSVSAFVTVSQGITCSAPAKTTEQIVADADAALYRAKESGRNRWAL</sequence>
<gene>
    <name evidence="9" type="ORF">HV284_03290</name>
</gene>
<dbReference type="InterPro" id="IPR029787">
    <property type="entry name" value="Nucleotide_cyclase"/>
</dbReference>
<dbReference type="RefSeq" id="WP_016248703.1">
    <property type="nucleotide sequence ID" value="NZ_CAKAEI010000047.1"/>
</dbReference>
<reference evidence="9 10" key="1">
    <citation type="submission" date="2020-06" db="EMBL/GenBank/DDBJ databases">
        <title>REHAB project genomes.</title>
        <authorList>
            <person name="Shaw L.P."/>
        </authorList>
    </citation>
    <scope>NUCLEOTIDE SEQUENCE [LARGE SCALE GENOMIC DNA]</scope>
    <source>
        <strain evidence="9 10">RHBSTW-00814</strain>
    </source>
</reference>
<feature type="transmembrane region" description="Helical" evidence="7">
    <location>
        <begin position="76"/>
        <end position="93"/>
    </location>
</feature>
<feature type="domain" description="GGDEF" evidence="8">
    <location>
        <begin position="217"/>
        <end position="349"/>
    </location>
</feature>
<evidence type="ECO:0000256" key="1">
    <source>
        <dbReference type="ARBA" id="ARBA00001946"/>
    </source>
</evidence>